<comment type="caution">
    <text evidence="10">The sequence shown here is derived from an EMBL/GenBank/DDBJ whole genome shotgun (WGS) entry which is preliminary data.</text>
</comment>
<evidence type="ECO:0000313" key="10">
    <source>
        <dbReference type="EMBL" id="OOL18784.1"/>
    </source>
</evidence>
<protein>
    <recommendedName>
        <fullName evidence="9">CRISPR-associated endoribonuclease Cas2</fullName>
        <ecNumber evidence="9">3.1.-.-</ecNumber>
    </recommendedName>
</protein>
<evidence type="ECO:0000313" key="11">
    <source>
        <dbReference type="Proteomes" id="UP000200980"/>
    </source>
</evidence>
<dbReference type="RefSeq" id="WP_043557960.1">
    <property type="nucleotide sequence ID" value="NZ_JATM01000002.1"/>
</dbReference>
<dbReference type="InterPro" id="IPR021127">
    <property type="entry name" value="CRISPR_associated_Cas2"/>
</dbReference>
<evidence type="ECO:0000256" key="4">
    <source>
        <dbReference type="ARBA" id="ARBA00022723"/>
    </source>
</evidence>
<keyword evidence="4 9" id="KW-0479">Metal-binding</keyword>
<evidence type="ECO:0000256" key="8">
    <source>
        <dbReference type="ARBA" id="ARBA00023118"/>
    </source>
</evidence>
<dbReference type="GO" id="GO:0043571">
    <property type="term" value="P:maintenance of CRISPR repeat elements"/>
    <property type="evidence" value="ECO:0007669"/>
    <property type="project" value="UniProtKB-UniRule"/>
</dbReference>
<dbReference type="OrthoDB" id="9791737at2"/>
<reference evidence="10 11" key="1">
    <citation type="journal article" date="2016" name="PLoS ONE">
        <title>Whole-Genome Sequence Analysis of Bombella intestini LMG 28161T, a Novel Acetic Acid Bacterium Isolated from the Crop of a Red-Tailed Bumble Bee, Bombus lapidarius.</title>
        <authorList>
            <person name="Li L."/>
            <person name="Illeghems K."/>
            <person name="Van Kerrebroeck S."/>
            <person name="Borremans W."/>
            <person name="Cleenwerck I."/>
            <person name="Smagghe G."/>
            <person name="De Vuyst L."/>
            <person name="Vandamme P."/>
        </authorList>
    </citation>
    <scope>NUCLEOTIDE SEQUENCE [LARGE SCALE GENOMIC DNA]</scope>
    <source>
        <strain evidence="10 11">R-52487</strain>
    </source>
</reference>
<accession>A0A1S8GPY8</accession>
<evidence type="ECO:0000256" key="2">
    <source>
        <dbReference type="ARBA" id="ARBA00009959"/>
    </source>
</evidence>
<keyword evidence="11" id="KW-1185">Reference proteome</keyword>
<keyword evidence="8 9" id="KW-0051">Antiviral defense</keyword>
<evidence type="ECO:0000256" key="9">
    <source>
        <dbReference type="HAMAP-Rule" id="MF_01471"/>
    </source>
</evidence>
<keyword evidence="3 9" id="KW-0540">Nuclease</keyword>
<dbReference type="Proteomes" id="UP000200980">
    <property type="component" value="Unassembled WGS sequence"/>
</dbReference>
<comment type="cofactor">
    <cofactor evidence="1 9">
        <name>Mg(2+)</name>
        <dbReference type="ChEBI" id="CHEBI:18420"/>
    </cofactor>
</comment>
<proteinExistence type="inferred from homology"/>
<dbReference type="NCBIfam" id="TIGR01573">
    <property type="entry name" value="cas2"/>
    <property type="match status" value="1"/>
</dbReference>
<dbReference type="STRING" id="1539051.AL01_03255"/>
<evidence type="ECO:0000256" key="1">
    <source>
        <dbReference type="ARBA" id="ARBA00001946"/>
    </source>
</evidence>
<dbReference type="GO" id="GO:0046872">
    <property type="term" value="F:metal ion binding"/>
    <property type="evidence" value="ECO:0007669"/>
    <property type="project" value="UniProtKB-UniRule"/>
</dbReference>
<dbReference type="EMBL" id="JATM01000002">
    <property type="protein sequence ID" value="OOL18784.1"/>
    <property type="molecule type" value="Genomic_DNA"/>
</dbReference>
<evidence type="ECO:0000256" key="6">
    <source>
        <dbReference type="ARBA" id="ARBA00022801"/>
    </source>
</evidence>
<comment type="similarity">
    <text evidence="2 9">Belongs to the CRISPR-associated endoribonuclease Cas2 protein family.</text>
</comment>
<keyword evidence="5 9" id="KW-0255">Endonuclease</keyword>
<dbReference type="HAMAP" id="MF_01471">
    <property type="entry name" value="Cas2"/>
    <property type="match status" value="1"/>
</dbReference>
<sequence>MKAEETRFLWLIIFFDLPVRTKIQRRQAAQFRNFLRDDGFIMLQYSVYVRVGRGQDSLDKHLRRVRTALPKEGSVRALQVTDKQYGRMEIMLGLAKKTEGIGTKQMVLL</sequence>
<comment type="function">
    <text evidence="9">CRISPR (clustered regularly interspaced short palindromic repeat), is an adaptive immune system that provides protection against mobile genetic elements (viruses, transposable elements and conjugative plasmids). CRISPR clusters contain sequences complementary to antecedent mobile elements and target invading nucleic acids. CRISPR clusters are transcribed and processed into CRISPR RNA (crRNA). Functions as a ssRNA-specific endoribonuclease. Involved in the integration of spacer DNA into the CRISPR cassette.</text>
</comment>
<keyword evidence="7 9" id="KW-0460">Magnesium</keyword>
<evidence type="ECO:0000256" key="7">
    <source>
        <dbReference type="ARBA" id="ARBA00022842"/>
    </source>
</evidence>
<dbReference type="SUPFAM" id="SSF143430">
    <property type="entry name" value="TTP0101/SSO1404-like"/>
    <property type="match status" value="1"/>
</dbReference>
<gene>
    <name evidence="9" type="primary">cas2</name>
    <name evidence="10" type="ORF">AL01_03255</name>
</gene>
<dbReference type="GO" id="GO:0004521">
    <property type="term" value="F:RNA endonuclease activity"/>
    <property type="evidence" value="ECO:0007669"/>
    <property type="project" value="InterPro"/>
</dbReference>
<dbReference type="Pfam" id="PF09827">
    <property type="entry name" value="CRISPR_Cas2"/>
    <property type="match status" value="1"/>
</dbReference>
<evidence type="ECO:0000256" key="3">
    <source>
        <dbReference type="ARBA" id="ARBA00022722"/>
    </source>
</evidence>
<name>A0A1S8GPY8_9PROT</name>
<dbReference type="EC" id="3.1.-.-" evidence="9"/>
<dbReference type="GO" id="GO:0051607">
    <property type="term" value="P:defense response to virus"/>
    <property type="evidence" value="ECO:0007669"/>
    <property type="project" value="UniProtKB-UniRule"/>
</dbReference>
<comment type="subunit">
    <text evidence="9">Homodimer, forms a heterotetramer with a Cas1 homodimer.</text>
</comment>
<keyword evidence="6 9" id="KW-0378">Hydrolase</keyword>
<evidence type="ECO:0000256" key="5">
    <source>
        <dbReference type="ARBA" id="ARBA00022759"/>
    </source>
</evidence>
<dbReference type="AlphaFoldDB" id="A0A1S8GPY8"/>
<organism evidence="10 11">
    <name type="scientific">Bombella intestini</name>
    <dbReference type="NCBI Taxonomy" id="1539051"/>
    <lineage>
        <taxon>Bacteria</taxon>
        <taxon>Pseudomonadati</taxon>
        <taxon>Pseudomonadota</taxon>
        <taxon>Alphaproteobacteria</taxon>
        <taxon>Acetobacterales</taxon>
        <taxon>Acetobacteraceae</taxon>
        <taxon>Bombella</taxon>
    </lineage>
</organism>
<dbReference type="InterPro" id="IPR019199">
    <property type="entry name" value="Virulence_VapD/CRISPR_Cas2"/>
</dbReference>
<feature type="binding site" evidence="9">
    <location>
        <position position="16"/>
    </location>
    <ligand>
        <name>Mg(2+)</name>
        <dbReference type="ChEBI" id="CHEBI:18420"/>
        <note>catalytic</note>
    </ligand>
</feature>
<dbReference type="GO" id="GO:0016787">
    <property type="term" value="F:hydrolase activity"/>
    <property type="evidence" value="ECO:0007669"/>
    <property type="project" value="UniProtKB-KW"/>
</dbReference>